<dbReference type="UniPathway" id="UPA00124"/>
<comment type="catalytic activity">
    <reaction evidence="5">
        <text>dTDP-beta-L-rhamnose + NADP(+) = dTDP-4-dehydro-beta-L-rhamnose + NADPH + H(+)</text>
        <dbReference type="Rhea" id="RHEA:21796"/>
        <dbReference type="ChEBI" id="CHEBI:15378"/>
        <dbReference type="ChEBI" id="CHEBI:57510"/>
        <dbReference type="ChEBI" id="CHEBI:57783"/>
        <dbReference type="ChEBI" id="CHEBI:58349"/>
        <dbReference type="ChEBI" id="CHEBI:62830"/>
        <dbReference type="EC" id="1.1.1.133"/>
    </reaction>
</comment>
<evidence type="ECO:0000313" key="9">
    <source>
        <dbReference type="Proteomes" id="UP000184368"/>
    </source>
</evidence>
<dbReference type="PANTHER" id="PTHR10491:SF4">
    <property type="entry name" value="METHIONINE ADENOSYLTRANSFERASE 2 SUBUNIT BETA"/>
    <property type="match status" value="1"/>
</dbReference>
<dbReference type="OrthoDB" id="9803892at2"/>
<name>A0A1M5A5T8_9BACT</name>
<comment type="function">
    <text evidence="6">Catalyzes the reduction of dTDP-6-deoxy-L-lyxo-4-hexulose to yield dTDP-L-rhamnose.</text>
</comment>
<dbReference type="InterPro" id="IPR005913">
    <property type="entry name" value="dTDP_dehydrorham_reduct"/>
</dbReference>
<dbReference type="InterPro" id="IPR029903">
    <property type="entry name" value="RmlD-like-bd"/>
</dbReference>
<keyword evidence="9" id="KW-1185">Reference proteome</keyword>
<evidence type="ECO:0000259" key="7">
    <source>
        <dbReference type="Pfam" id="PF04321"/>
    </source>
</evidence>
<accession>A0A1M5A5T8</accession>
<reference evidence="8 9" key="1">
    <citation type="submission" date="2016-11" db="EMBL/GenBank/DDBJ databases">
        <authorList>
            <person name="Jaros S."/>
            <person name="Januszkiewicz K."/>
            <person name="Wedrychowicz H."/>
        </authorList>
    </citation>
    <scope>NUCLEOTIDE SEQUENCE [LARGE SCALE GENOMIC DNA]</scope>
    <source>
        <strain evidence="8 9">DSM 26897</strain>
    </source>
</reference>
<dbReference type="Proteomes" id="UP000184368">
    <property type="component" value="Unassembled WGS sequence"/>
</dbReference>
<evidence type="ECO:0000256" key="6">
    <source>
        <dbReference type="RuleBase" id="RU364082"/>
    </source>
</evidence>
<dbReference type="EC" id="1.1.1.133" evidence="3 6"/>
<evidence type="ECO:0000256" key="1">
    <source>
        <dbReference type="ARBA" id="ARBA00004781"/>
    </source>
</evidence>
<keyword evidence="6" id="KW-0560">Oxidoreductase</keyword>
<comment type="pathway">
    <text evidence="1 6">Carbohydrate biosynthesis; dTDP-L-rhamnose biosynthesis.</text>
</comment>
<dbReference type="Gene3D" id="3.90.25.10">
    <property type="entry name" value="UDP-galactose 4-epimerase, domain 1"/>
    <property type="match status" value="1"/>
</dbReference>
<evidence type="ECO:0000256" key="5">
    <source>
        <dbReference type="ARBA" id="ARBA00048200"/>
    </source>
</evidence>
<gene>
    <name evidence="8" type="ORF">SAMN05444008_106113</name>
</gene>
<evidence type="ECO:0000313" key="8">
    <source>
        <dbReference type="EMBL" id="SHF25192.1"/>
    </source>
</evidence>
<dbReference type="AlphaFoldDB" id="A0A1M5A5T8"/>
<evidence type="ECO:0000256" key="2">
    <source>
        <dbReference type="ARBA" id="ARBA00010944"/>
    </source>
</evidence>
<dbReference type="GO" id="GO:0008831">
    <property type="term" value="F:dTDP-4-dehydrorhamnose reductase activity"/>
    <property type="evidence" value="ECO:0007669"/>
    <property type="project" value="UniProtKB-EC"/>
</dbReference>
<protein>
    <recommendedName>
        <fullName evidence="4 6">dTDP-4-dehydrorhamnose reductase</fullName>
        <ecNumber evidence="3 6">1.1.1.133</ecNumber>
    </recommendedName>
</protein>
<dbReference type="Gene3D" id="3.40.50.720">
    <property type="entry name" value="NAD(P)-binding Rossmann-like Domain"/>
    <property type="match status" value="1"/>
</dbReference>
<dbReference type="GO" id="GO:0019305">
    <property type="term" value="P:dTDP-rhamnose biosynthetic process"/>
    <property type="evidence" value="ECO:0007669"/>
    <property type="project" value="UniProtKB-UniPathway"/>
</dbReference>
<keyword evidence="6" id="KW-0521">NADP</keyword>
<organism evidence="8 9">
    <name type="scientific">Cnuella takakiae</name>
    <dbReference type="NCBI Taxonomy" id="1302690"/>
    <lineage>
        <taxon>Bacteria</taxon>
        <taxon>Pseudomonadati</taxon>
        <taxon>Bacteroidota</taxon>
        <taxon>Chitinophagia</taxon>
        <taxon>Chitinophagales</taxon>
        <taxon>Chitinophagaceae</taxon>
        <taxon>Cnuella</taxon>
    </lineage>
</organism>
<dbReference type="RefSeq" id="WP_073042320.1">
    <property type="nucleotide sequence ID" value="NZ_FQUO01000006.1"/>
</dbReference>
<feature type="domain" description="RmlD-like substrate binding" evidence="7">
    <location>
        <begin position="1"/>
        <end position="282"/>
    </location>
</feature>
<dbReference type="Pfam" id="PF04321">
    <property type="entry name" value="RmlD_sub_bind"/>
    <property type="match status" value="1"/>
</dbReference>
<dbReference type="SUPFAM" id="SSF51735">
    <property type="entry name" value="NAD(P)-binding Rossmann-fold domains"/>
    <property type="match status" value="1"/>
</dbReference>
<evidence type="ECO:0000256" key="4">
    <source>
        <dbReference type="ARBA" id="ARBA00017099"/>
    </source>
</evidence>
<dbReference type="NCBIfam" id="TIGR01214">
    <property type="entry name" value="rmlD"/>
    <property type="match status" value="1"/>
</dbReference>
<dbReference type="CDD" id="cd05254">
    <property type="entry name" value="dTDP_HR_like_SDR_e"/>
    <property type="match status" value="1"/>
</dbReference>
<dbReference type="GO" id="GO:0005829">
    <property type="term" value="C:cytosol"/>
    <property type="evidence" value="ECO:0007669"/>
    <property type="project" value="TreeGrafter"/>
</dbReference>
<sequence length="287" mass="30987">MKILITGGAGQLGQAFQQLAAAHPHHQFIFTDRTELDITDEGAVDKMLRETGVEALVNCAAYTAVDKAETDVELAYAINATAAGVLARACAATGVQLVHVSTDYVFNGAGKEPYRENDPVSPVSVYGASKQMGEAEVLEANKDAVIIRTSWVYAPFANNFVKTMLRLMQSRPEIGVVADQFGSPTNALDLAAAILQVLDSGTRQGGIFHFSNEGVISWYDFALAIRDLSGLDCQVKPLTTAEYPTPAKRPAYSVMDKTKIQEVYGIRLKPWKESLAACLEQLATVKA</sequence>
<proteinExistence type="inferred from homology"/>
<comment type="similarity">
    <text evidence="2 6">Belongs to the dTDP-4-dehydrorhamnose reductase family.</text>
</comment>
<dbReference type="InterPro" id="IPR036291">
    <property type="entry name" value="NAD(P)-bd_dom_sf"/>
</dbReference>
<evidence type="ECO:0000256" key="3">
    <source>
        <dbReference type="ARBA" id="ARBA00012929"/>
    </source>
</evidence>
<dbReference type="STRING" id="1302690.BUE76_09460"/>
<dbReference type="PANTHER" id="PTHR10491">
    <property type="entry name" value="DTDP-4-DEHYDRORHAMNOSE REDUCTASE"/>
    <property type="match status" value="1"/>
</dbReference>
<dbReference type="EMBL" id="FQUO01000006">
    <property type="protein sequence ID" value="SHF25192.1"/>
    <property type="molecule type" value="Genomic_DNA"/>
</dbReference>